<proteinExistence type="inferred from homology"/>
<keyword evidence="6 7" id="KW-0676">Redox-active center</keyword>
<dbReference type="Gene3D" id="3.10.450.70">
    <property type="entry name" value="Disulphide bond isomerase, DsbC/G, N-terminal"/>
    <property type="match status" value="1"/>
</dbReference>
<comment type="similarity">
    <text evidence="2 7">Belongs to the thioredoxin family. DsbC subfamily.</text>
</comment>
<dbReference type="Gene3D" id="3.40.30.10">
    <property type="entry name" value="Glutaredoxin"/>
    <property type="match status" value="1"/>
</dbReference>
<dbReference type="Pfam" id="PF13098">
    <property type="entry name" value="Thioredoxin_2"/>
    <property type="match status" value="1"/>
</dbReference>
<dbReference type="EMBL" id="CP159578">
    <property type="protein sequence ID" value="XCJ80052.1"/>
    <property type="molecule type" value="Genomic_DNA"/>
</dbReference>
<name>A0AB74UAK5_9GAMM</name>
<keyword evidence="5" id="KW-1015">Disulfide bond</keyword>
<dbReference type="AlphaFoldDB" id="A0AB74UAK5"/>
<evidence type="ECO:0000256" key="4">
    <source>
        <dbReference type="ARBA" id="ARBA00022764"/>
    </source>
</evidence>
<dbReference type="SUPFAM" id="SSF52833">
    <property type="entry name" value="Thioredoxin-like"/>
    <property type="match status" value="1"/>
</dbReference>
<evidence type="ECO:0000256" key="3">
    <source>
        <dbReference type="ARBA" id="ARBA00022729"/>
    </source>
</evidence>
<comment type="function">
    <text evidence="7">Required for disulfide bond formation in some periplasmic proteins. Acts by transferring its disulfide bond to other proteins and is reduced in the process.</text>
</comment>
<dbReference type="RefSeq" id="WP_353980902.1">
    <property type="nucleotide sequence ID" value="NZ_CP159578.1"/>
</dbReference>
<evidence type="ECO:0000256" key="2">
    <source>
        <dbReference type="ARBA" id="ARBA00009813"/>
    </source>
</evidence>
<dbReference type="PANTHER" id="PTHR35272:SF3">
    <property type="entry name" value="THIOL:DISULFIDE INTERCHANGE PROTEIN DSBC"/>
    <property type="match status" value="1"/>
</dbReference>
<keyword evidence="4 7" id="KW-0574">Periplasm</keyword>
<organism evidence="10">
    <name type="scientific">Salinicola endophyticus</name>
    <dbReference type="NCBI Taxonomy" id="1949083"/>
    <lineage>
        <taxon>Bacteria</taxon>
        <taxon>Pseudomonadati</taxon>
        <taxon>Pseudomonadota</taxon>
        <taxon>Gammaproteobacteria</taxon>
        <taxon>Oceanospirillales</taxon>
        <taxon>Halomonadaceae</taxon>
        <taxon>Salinicola</taxon>
    </lineage>
</organism>
<dbReference type="InterPro" id="IPR033954">
    <property type="entry name" value="DiS-bond_Isoase_DsbC/G"/>
</dbReference>
<dbReference type="InterPro" id="IPR018950">
    <property type="entry name" value="DiS-bond_isomerase_DsbC/G_N"/>
</dbReference>
<evidence type="ECO:0000256" key="6">
    <source>
        <dbReference type="ARBA" id="ARBA00023284"/>
    </source>
</evidence>
<dbReference type="InterPro" id="IPR017937">
    <property type="entry name" value="Thioredoxin_CS"/>
</dbReference>
<dbReference type="GO" id="GO:0042597">
    <property type="term" value="C:periplasmic space"/>
    <property type="evidence" value="ECO:0007669"/>
    <property type="project" value="UniProtKB-SubCell"/>
</dbReference>
<sequence length="251" mass="26733">MKAMLASVPLLALLAPMPLLAATVVTDAKIPPALKALVINGNSVTPDSVRPVEIQGPLYEVRLPSGETFYSDAQGRRMIVGTLYDNAPDGLTDVTEQHSRQDRLAQLKALPAASTVDFPAQGEEVGRITVFTDTTCPYCQKLHQEIDQLTAAGVAVRYVPFPRAGSQSPAAHQLAQALCAASPTDAMDRAFQGETLTDQPTQRCQSAVEDGFQLGQRFGVKGTPTIVLPDGEIGEGYVPAEQLIQAINTAH</sequence>
<dbReference type="InterPro" id="IPR051470">
    <property type="entry name" value="Thiol:disulfide_interchange"/>
</dbReference>
<evidence type="ECO:0000256" key="7">
    <source>
        <dbReference type="RuleBase" id="RU364038"/>
    </source>
</evidence>
<dbReference type="InterPro" id="IPR009094">
    <property type="entry name" value="DiS-bond_isomerase_DsbC/G_N_sf"/>
</dbReference>
<dbReference type="Pfam" id="PF10411">
    <property type="entry name" value="DsbC_N"/>
    <property type="match status" value="1"/>
</dbReference>
<accession>A0AB74UAK5</accession>
<dbReference type="PANTHER" id="PTHR35272">
    <property type="entry name" value="THIOL:DISULFIDE INTERCHANGE PROTEIN DSBC-RELATED"/>
    <property type="match status" value="1"/>
</dbReference>
<keyword evidence="3 7" id="KW-0732">Signal</keyword>
<gene>
    <name evidence="10" type="ORF">ABV408_02465</name>
</gene>
<evidence type="ECO:0000256" key="5">
    <source>
        <dbReference type="ARBA" id="ARBA00023157"/>
    </source>
</evidence>
<feature type="domain" description="Disulphide bond isomerase DsbC/G N-terminal" evidence="8">
    <location>
        <begin position="27"/>
        <end position="93"/>
    </location>
</feature>
<feature type="domain" description="Thioredoxin-like fold" evidence="9">
    <location>
        <begin position="121"/>
        <end position="246"/>
    </location>
</feature>
<evidence type="ECO:0000259" key="8">
    <source>
        <dbReference type="Pfam" id="PF10411"/>
    </source>
</evidence>
<protein>
    <recommendedName>
        <fullName evidence="7">Thiol:disulfide interchange protein</fullName>
    </recommendedName>
</protein>
<comment type="subcellular location">
    <subcellularLocation>
        <location evidence="1 7">Periplasm</location>
    </subcellularLocation>
</comment>
<evidence type="ECO:0000259" key="9">
    <source>
        <dbReference type="Pfam" id="PF13098"/>
    </source>
</evidence>
<dbReference type="InterPro" id="IPR036249">
    <property type="entry name" value="Thioredoxin-like_sf"/>
</dbReference>
<evidence type="ECO:0000313" key="10">
    <source>
        <dbReference type="EMBL" id="XCJ80052.1"/>
    </source>
</evidence>
<evidence type="ECO:0000256" key="1">
    <source>
        <dbReference type="ARBA" id="ARBA00004418"/>
    </source>
</evidence>
<feature type="signal peptide" evidence="7">
    <location>
        <begin position="1"/>
        <end position="21"/>
    </location>
</feature>
<reference evidence="10" key="1">
    <citation type="submission" date="2024-06" db="EMBL/GenBank/DDBJ databases">
        <title>Complete genome of Salinicola endophyticus HNIBRBA4755.</title>
        <authorList>
            <person name="Shin S.Y."/>
            <person name="Kang H."/>
            <person name="Song J."/>
        </authorList>
    </citation>
    <scope>NUCLEOTIDE SEQUENCE</scope>
    <source>
        <strain evidence="10">HNIBRBA4755</strain>
    </source>
</reference>
<dbReference type="CDD" id="cd03020">
    <property type="entry name" value="DsbA_DsbC_DsbG"/>
    <property type="match status" value="1"/>
</dbReference>
<dbReference type="PROSITE" id="PS00194">
    <property type="entry name" value="THIOREDOXIN_1"/>
    <property type="match status" value="1"/>
</dbReference>
<feature type="chain" id="PRO_5044361627" description="Thiol:disulfide interchange protein" evidence="7">
    <location>
        <begin position="22"/>
        <end position="251"/>
    </location>
</feature>
<dbReference type="InterPro" id="IPR012336">
    <property type="entry name" value="Thioredoxin-like_fold"/>
</dbReference>